<evidence type="ECO:0000313" key="2">
    <source>
        <dbReference type="Proteomes" id="UP000008068"/>
    </source>
</evidence>
<name>G0PFJ1_CAEBE</name>
<dbReference type="EMBL" id="GL380368">
    <property type="protein sequence ID" value="EGT53926.1"/>
    <property type="molecule type" value="Genomic_DNA"/>
</dbReference>
<accession>G0PFJ1</accession>
<dbReference type="Proteomes" id="UP000008068">
    <property type="component" value="Unassembled WGS sequence"/>
</dbReference>
<dbReference type="AlphaFoldDB" id="G0PFJ1"/>
<dbReference type="HOGENOM" id="CLU_2640295_0_0_1"/>
<keyword evidence="2" id="KW-1185">Reference proteome</keyword>
<dbReference type="InParanoid" id="G0PFJ1"/>
<gene>
    <name evidence="1" type="ORF">CAEBREN_28855</name>
</gene>
<dbReference type="eggNOG" id="KOG0619">
    <property type="taxonomic scope" value="Eukaryota"/>
</dbReference>
<proteinExistence type="predicted"/>
<organism evidence="2">
    <name type="scientific">Caenorhabditis brenneri</name>
    <name type="common">Nematode worm</name>
    <dbReference type="NCBI Taxonomy" id="135651"/>
    <lineage>
        <taxon>Eukaryota</taxon>
        <taxon>Metazoa</taxon>
        <taxon>Ecdysozoa</taxon>
        <taxon>Nematoda</taxon>
        <taxon>Chromadorea</taxon>
        <taxon>Rhabditida</taxon>
        <taxon>Rhabditina</taxon>
        <taxon>Rhabditomorpha</taxon>
        <taxon>Rhabditoidea</taxon>
        <taxon>Rhabditidae</taxon>
        <taxon>Peloderinae</taxon>
        <taxon>Caenorhabditis</taxon>
    </lineage>
</organism>
<dbReference type="STRING" id="135651.G0PFJ1"/>
<reference evidence="2" key="1">
    <citation type="submission" date="2011-07" db="EMBL/GenBank/DDBJ databases">
        <authorList>
            <consortium name="Caenorhabditis brenneri Sequencing and Analysis Consortium"/>
            <person name="Wilson R.K."/>
        </authorList>
    </citation>
    <scope>NUCLEOTIDE SEQUENCE [LARGE SCALE GENOMIC DNA]</scope>
    <source>
        <strain evidence="2">PB2801</strain>
    </source>
</reference>
<protein>
    <submittedName>
        <fullName evidence="1">Uncharacterized protein</fullName>
    </submittedName>
</protein>
<sequence length="77" mass="8901">MCEAECECCQKKECECRFECPPTCKCLRSADVLNVRVSFFIAKQFGIYSEYHSRILFHSMPIFSKVVASVKKVLKLL</sequence>
<evidence type="ECO:0000313" key="1">
    <source>
        <dbReference type="EMBL" id="EGT53926.1"/>
    </source>
</evidence>